<sequence>MQKGTVVHKVWWFNPERKVIEPDSVSGELKYIYKDSFAVATVLRTQFDEVNNVRHVSFPVHKYVLIDMRQKTFYDFLNFSDTAQPVKVHNVDSLGRVEDGWKMFMNDTFMYTGSMIRLPDTTLNGTRFSRLKGYRLQQGPDGTASVGSIVAYYSCEKKGLPLQIDHGLGNRLGCPVLRMDFVRNGYFRYSEYRYAEDSLSKMEEAVLDAWIRHVRSGRQSRSGQSSR</sequence>
<keyword evidence="2" id="KW-1185">Reference proteome</keyword>
<dbReference type="Proteomes" id="UP001501725">
    <property type="component" value="Unassembled WGS sequence"/>
</dbReference>
<evidence type="ECO:0000313" key="1">
    <source>
        <dbReference type="EMBL" id="GAA4331508.1"/>
    </source>
</evidence>
<organism evidence="1 2">
    <name type="scientific">Flaviaesturariibacter amylovorans</name>
    <dbReference type="NCBI Taxonomy" id="1084520"/>
    <lineage>
        <taxon>Bacteria</taxon>
        <taxon>Pseudomonadati</taxon>
        <taxon>Bacteroidota</taxon>
        <taxon>Chitinophagia</taxon>
        <taxon>Chitinophagales</taxon>
        <taxon>Chitinophagaceae</taxon>
        <taxon>Flaviaestuariibacter</taxon>
    </lineage>
</organism>
<evidence type="ECO:0000313" key="2">
    <source>
        <dbReference type="Proteomes" id="UP001501725"/>
    </source>
</evidence>
<reference evidence="2" key="1">
    <citation type="journal article" date="2019" name="Int. J. Syst. Evol. Microbiol.">
        <title>The Global Catalogue of Microorganisms (GCM) 10K type strain sequencing project: providing services to taxonomists for standard genome sequencing and annotation.</title>
        <authorList>
            <consortium name="The Broad Institute Genomics Platform"/>
            <consortium name="The Broad Institute Genome Sequencing Center for Infectious Disease"/>
            <person name="Wu L."/>
            <person name="Ma J."/>
        </authorList>
    </citation>
    <scope>NUCLEOTIDE SEQUENCE [LARGE SCALE GENOMIC DNA]</scope>
    <source>
        <strain evidence="2">JCM 17919</strain>
    </source>
</reference>
<comment type="caution">
    <text evidence="1">The sequence shown here is derived from an EMBL/GenBank/DDBJ whole genome shotgun (WGS) entry which is preliminary data.</text>
</comment>
<dbReference type="EMBL" id="BAABGY010000007">
    <property type="protein sequence ID" value="GAA4331508.1"/>
    <property type="molecule type" value="Genomic_DNA"/>
</dbReference>
<gene>
    <name evidence="1" type="ORF">GCM10023184_23440</name>
</gene>
<name>A0ABP8GXW0_9BACT</name>
<proteinExistence type="predicted"/>
<protein>
    <submittedName>
        <fullName evidence="1">Uncharacterized protein</fullName>
    </submittedName>
</protein>
<accession>A0ABP8GXW0</accession>